<protein>
    <submittedName>
        <fullName evidence="11">Uncharacterized protein</fullName>
    </submittedName>
</protein>
<evidence type="ECO:0000256" key="7">
    <source>
        <dbReference type="SAM" id="MobiDB-lite"/>
    </source>
</evidence>
<feature type="compositionally biased region" description="Basic and acidic residues" evidence="7">
    <location>
        <begin position="577"/>
        <end position="587"/>
    </location>
</feature>
<evidence type="ECO:0000256" key="8">
    <source>
        <dbReference type="SAM" id="Phobius"/>
    </source>
</evidence>
<evidence type="ECO:0000256" key="2">
    <source>
        <dbReference type="ARBA" id="ARBA00007883"/>
    </source>
</evidence>
<keyword evidence="5 8" id="KW-1133">Transmembrane helix</keyword>
<dbReference type="GO" id="GO:0016020">
    <property type="term" value="C:membrane"/>
    <property type="evidence" value="ECO:0007669"/>
    <property type="project" value="UniProtKB-SubCell"/>
</dbReference>
<dbReference type="EMBL" id="AVOT02025276">
    <property type="protein sequence ID" value="MBW0516464.1"/>
    <property type="molecule type" value="Genomic_DNA"/>
</dbReference>
<accession>A0A9Q3E7Z5</accession>
<dbReference type="InterPro" id="IPR053937">
    <property type="entry name" value="GOST_TM"/>
</dbReference>
<keyword evidence="12" id="KW-1185">Reference proteome</keyword>
<reference evidence="11" key="1">
    <citation type="submission" date="2021-03" db="EMBL/GenBank/DDBJ databases">
        <title>Draft genome sequence of rust myrtle Austropuccinia psidii MF-1, a brazilian biotype.</title>
        <authorList>
            <person name="Quecine M.C."/>
            <person name="Pachon D.M.R."/>
            <person name="Bonatelli M.L."/>
            <person name="Correr F.H."/>
            <person name="Franceschini L.M."/>
            <person name="Leite T.F."/>
            <person name="Margarido G.R.A."/>
            <person name="Almeida C.A."/>
            <person name="Ferrarezi J.A."/>
            <person name="Labate C.A."/>
        </authorList>
    </citation>
    <scope>NUCLEOTIDE SEQUENCE</scope>
    <source>
        <strain evidence="11">MF-1</strain>
    </source>
</reference>
<feature type="transmembrane region" description="Helical" evidence="8">
    <location>
        <begin position="218"/>
        <end position="237"/>
    </location>
</feature>
<feature type="transmembrane region" description="Helical" evidence="8">
    <location>
        <begin position="439"/>
        <end position="461"/>
    </location>
</feature>
<comment type="caution">
    <text evidence="11">The sequence shown here is derived from an EMBL/GenBank/DDBJ whole genome shotgun (WGS) entry which is preliminary data.</text>
</comment>
<dbReference type="GO" id="GO:0005829">
    <property type="term" value="C:cytosol"/>
    <property type="evidence" value="ECO:0007669"/>
    <property type="project" value="GOC"/>
</dbReference>
<feature type="transmembrane region" description="Helical" evidence="8">
    <location>
        <begin position="249"/>
        <end position="271"/>
    </location>
</feature>
<feature type="transmembrane region" description="Helical" evidence="8">
    <location>
        <begin position="400"/>
        <end position="419"/>
    </location>
</feature>
<dbReference type="OrthoDB" id="19932at2759"/>
<evidence type="ECO:0000256" key="4">
    <source>
        <dbReference type="ARBA" id="ARBA00022729"/>
    </source>
</evidence>
<comment type="subcellular location">
    <subcellularLocation>
        <location evidence="1">Membrane</location>
        <topology evidence="1">Multi-pass membrane protein</topology>
    </subcellularLocation>
</comment>
<organism evidence="11 12">
    <name type="scientific">Austropuccinia psidii MF-1</name>
    <dbReference type="NCBI Taxonomy" id="1389203"/>
    <lineage>
        <taxon>Eukaryota</taxon>
        <taxon>Fungi</taxon>
        <taxon>Dikarya</taxon>
        <taxon>Basidiomycota</taxon>
        <taxon>Pucciniomycotina</taxon>
        <taxon>Pucciniomycetes</taxon>
        <taxon>Pucciniales</taxon>
        <taxon>Sphaerophragmiaceae</taxon>
        <taxon>Austropuccinia</taxon>
    </lineage>
</organism>
<dbReference type="Pfam" id="PF06814">
    <property type="entry name" value="GOST_TM"/>
    <property type="match status" value="1"/>
</dbReference>
<name>A0A9Q3E7Z5_9BASI</name>
<feature type="transmembrane region" description="Helical" evidence="8">
    <location>
        <begin position="291"/>
        <end position="314"/>
    </location>
</feature>
<dbReference type="GO" id="GO:0042147">
    <property type="term" value="P:retrograde transport, endosome to Golgi"/>
    <property type="evidence" value="ECO:0007669"/>
    <property type="project" value="TreeGrafter"/>
</dbReference>
<evidence type="ECO:0000259" key="9">
    <source>
        <dbReference type="Pfam" id="PF06814"/>
    </source>
</evidence>
<evidence type="ECO:0000256" key="1">
    <source>
        <dbReference type="ARBA" id="ARBA00004141"/>
    </source>
</evidence>
<dbReference type="Pfam" id="PF21902">
    <property type="entry name" value="PTM1-like_N"/>
    <property type="match status" value="1"/>
</dbReference>
<keyword evidence="6 8" id="KW-0472">Membrane</keyword>
<keyword evidence="3 8" id="KW-0812">Transmembrane</keyword>
<keyword evidence="4" id="KW-0732">Signal</keyword>
<evidence type="ECO:0000256" key="3">
    <source>
        <dbReference type="ARBA" id="ARBA00022692"/>
    </source>
</evidence>
<feature type="compositionally biased region" description="Acidic residues" evidence="7">
    <location>
        <begin position="534"/>
        <end position="543"/>
    </location>
</feature>
<dbReference type="AlphaFoldDB" id="A0A9Q3E7Z5"/>
<sequence>MESSIKFSPLQLLSILFSYLIYYVQTYQVLISDTDDVRQVCSGMWQKIAKSRDPYIEILFGPASSGQLALVVYEWEDGKWLGIDESNRQAENNWDTNRTYVCTLDAISKSLCSHDKLGEFIISTLPSNVKRESLSIWTQSIKLQPKPRLDDTTGKPGEMAVGPFRYNVTKTGYYCVGAVPLTLGLPTMSNSSFSSYTGVVAFENVFKGNLPAGEYPKVAFYAFITLVYLFLGILWGINCHRHRAEILPVQHYISASIVFLVIELATVSGYYKYVNDFGDPTTTNALLVLTSILSAARNAMSFFMLLIVSLGYSIVKDSLGPVMLKVRLLAIAHFFFGVLYAIGLAVFPLEKAGMWIFLMVFPLAFTLTGFMMWIMGALSHTIENLEARKQTYKKQMFVKLYRILIGAAMVIVIFFFVSSVSFSNRLQQDFAPVTWRTRWFLLDGWLALLYMACFVSIAYLWRPTTRNKYLAMSEEIAQDEEAADEYENQRSDRARREFGDDEDGVKDWVSPEDGGDAVPLQLRRVGEETVVFDIGDDDDDEPIESGGRRGKKLDSTTPVSSHSRDPEESNNLLRRSNSAERPPEYSS</sequence>
<proteinExistence type="inferred from homology"/>
<feature type="domain" description="PTM1-like N-terminal" evidence="10">
    <location>
        <begin position="38"/>
        <end position="204"/>
    </location>
</feature>
<dbReference type="PANTHER" id="PTHR21229:SF1">
    <property type="entry name" value="GH17801P"/>
    <property type="match status" value="1"/>
</dbReference>
<dbReference type="Proteomes" id="UP000765509">
    <property type="component" value="Unassembled WGS sequence"/>
</dbReference>
<feature type="domain" description="GOST seven transmembrane" evidence="9">
    <location>
        <begin position="216"/>
        <end position="467"/>
    </location>
</feature>
<dbReference type="GO" id="GO:0005794">
    <property type="term" value="C:Golgi apparatus"/>
    <property type="evidence" value="ECO:0007669"/>
    <property type="project" value="TreeGrafter"/>
</dbReference>
<comment type="similarity">
    <text evidence="2">Belongs to the LU7TM family.</text>
</comment>
<dbReference type="PANTHER" id="PTHR21229">
    <property type="entry name" value="LUNG SEVEN TRANSMEMBRANE RECEPTOR"/>
    <property type="match status" value="1"/>
</dbReference>
<feature type="region of interest" description="Disordered" evidence="7">
    <location>
        <begin position="480"/>
        <end position="587"/>
    </location>
</feature>
<dbReference type="InterPro" id="IPR053938">
    <property type="entry name" value="PTM1-like_N"/>
</dbReference>
<evidence type="ECO:0000256" key="6">
    <source>
        <dbReference type="ARBA" id="ARBA00023136"/>
    </source>
</evidence>
<feature type="transmembrane region" description="Helical" evidence="8">
    <location>
        <begin position="355"/>
        <end position="379"/>
    </location>
</feature>
<evidence type="ECO:0000259" key="10">
    <source>
        <dbReference type="Pfam" id="PF21902"/>
    </source>
</evidence>
<gene>
    <name evidence="11" type="ORF">O181_056179</name>
</gene>
<feature type="transmembrane region" description="Helical" evidence="8">
    <location>
        <begin position="326"/>
        <end position="349"/>
    </location>
</feature>
<feature type="compositionally biased region" description="Basic and acidic residues" evidence="7">
    <location>
        <begin position="487"/>
        <end position="498"/>
    </location>
</feature>
<evidence type="ECO:0000313" key="11">
    <source>
        <dbReference type="EMBL" id="MBW0516464.1"/>
    </source>
</evidence>
<evidence type="ECO:0000256" key="5">
    <source>
        <dbReference type="ARBA" id="ARBA00022989"/>
    </source>
</evidence>
<evidence type="ECO:0000313" key="12">
    <source>
        <dbReference type="Proteomes" id="UP000765509"/>
    </source>
</evidence>
<dbReference type="InterPro" id="IPR009637">
    <property type="entry name" value="GPR107/GPR108-like"/>
</dbReference>